<feature type="coiled-coil region" evidence="1">
    <location>
        <begin position="34"/>
        <end position="63"/>
    </location>
</feature>
<name>A0A0C2WRT9_AMAMK</name>
<dbReference type="Proteomes" id="UP000054549">
    <property type="component" value="Unassembled WGS sequence"/>
</dbReference>
<evidence type="ECO:0000313" key="3">
    <source>
        <dbReference type="EMBL" id="KIL64392.1"/>
    </source>
</evidence>
<dbReference type="HOGENOM" id="CLU_1160852_0_0_1"/>
<organism evidence="3 4">
    <name type="scientific">Amanita muscaria (strain Koide BX008)</name>
    <dbReference type="NCBI Taxonomy" id="946122"/>
    <lineage>
        <taxon>Eukaryota</taxon>
        <taxon>Fungi</taxon>
        <taxon>Dikarya</taxon>
        <taxon>Basidiomycota</taxon>
        <taxon>Agaricomycotina</taxon>
        <taxon>Agaricomycetes</taxon>
        <taxon>Agaricomycetidae</taxon>
        <taxon>Agaricales</taxon>
        <taxon>Pluteineae</taxon>
        <taxon>Amanitaceae</taxon>
        <taxon>Amanita</taxon>
    </lineage>
</organism>
<feature type="compositionally biased region" description="Low complexity" evidence="2">
    <location>
        <begin position="94"/>
        <end position="105"/>
    </location>
</feature>
<dbReference type="InParanoid" id="A0A0C2WRT9"/>
<feature type="region of interest" description="Disordered" evidence="2">
    <location>
        <begin position="88"/>
        <end position="115"/>
    </location>
</feature>
<evidence type="ECO:0000256" key="2">
    <source>
        <dbReference type="SAM" id="MobiDB-lite"/>
    </source>
</evidence>
<dbReference type="EMBL" id="KN818250">
    <property type="protein sequence ID" value="KIL64392.1"/>
    <property type="molecule type" value="Genomic_DNA"/>
</dbReference>
<evidence type="ECO:0000256" key="1">
    <source>
        <dbReference type="SAM" id="Coils"/>
    </source>
</evidence>
<keyword evidence="4" id="KW-1185">Reference proteome</keyword>
<accession>A0A0C2WRT9</accession>
<gene>
    <name evidence="3" type="ORF">M378DRAFT_596199</name>
</gene>
<reference evidence="3 4" key="1">
    <citation type="submission" date="2014-04" db="EMBL/GenBank/DDBJ databases">
        <title>Evolutionary Origins and Diversification of the Mycorrhizal Mutualists.</title>
        <authorList>
            <consortium name="DOE Joint Genome Institute"/>
            <consortium name="Mycorrhizal Genomics Consortium"/>
            <person name="Kohler A."/>
            <person name="Kuo A."/>
            <person name="Nagy L.G."/>
            <person name="Floudas D."/>
            <person name="Copeland A."/>
            <person name="Barry K.W."/>
            <person name="Cichocki N."/>
            <person name="Veneault-Fourrey C."/>
            <person name="LaButti K."/>
            <person name="Lindquist E.A."/>
            <person name="Lipzen A."/>
            <person name="Lundell T."/>
            <person name="Morin E."/>
            <person name="Murat C."/>
            <person name="Riley R."/>
            <person name="Ohm R."/>
            <person name="Sun H."/>
            <person name="Tunlid A."/>
            <person name="Henrissat B."/>
            <person name="Grigoriev I.V."/>
            <person name="Hibbett D.S."/>
            <person name="Martin F."/>
        </authorList>
    </citation>
    <scope>NUCLEOTIDE SEQUENCE [LARGE SCALE GENOMIC DNA]</scope>
    <source>
        <strain evidence="3 4">Koide BX008</strain>
    </source>
</reference>
<feature type="compositionally biased region" description="Basic and acidic residues" evidence="2">
    <location>
        <begin position="13"/>
        <end position="23"/>
    </location>
</feature>
<proteinExistence type="predicted"/>
<dbReference type="AlphaFoldDB" id="A0A0C2WRT9"/>
<keyword evidence="1" id="KW-0175">Coiled coil</keyword>
<feature type="coiled-coil region" evidence="1">
    <location>
        <begin position="151"/>
        <end position="198"/>
    </location>
</feature>
<evidence type="ECO:0000313" key="4">
    <source>
        <dbReference type="Proteomes" id="UP000054549"/>
    </source>
</evidence>
<feature type="region of interest" description="Disordered" evidence="2">
    <location>
        <begin position="1"/>
        <end position="23"/>
    </location>
</feature>
<protein>
    <submittedName>
        <fullName evidence="3">Uncharacterized protein</fullName>
    </submittedName>
</protein>
<sequence>MDDLERKKKHEREKKSHEFKTAELDRRIQVARLLRDAQIAAEREQARLQKEEDLQKVQELATKAPQMRSSSVDSWSFLPMVLLPSSLTQHPADSSSQPSQSPTSPNNVIHKDRCNPGRGPGDLGCDLGVLGHFCPSLHEAERKQEGIECLAREEQAALERHKAEREAEEEIALMKCDLEEQARSVKEVRCEAERMRQIRQKEVERLRELDSFRSNGTSGSSMIGWDAGVLAVRTGFLMH</sequence>